<dbReference type="InterPro" id="IPR044859">
    <property type="entry name" value="Allene_oxi_cyc_Dirigent"/>
</dbReference>
<sequence length="239" mass="25915">MASHLTSASLATLLTAGMATVLFASAAHGVGTQDAPKHLHFYMHDSSTGPKPTAVLIANGTGQPLKGSGGSARFGDTMVMDDRLTEGPTPASRVVRRAQGFYVTASQGDPAMLLTMNVLLADGPYNGSSLVVMGRNNVMMPERELAVVGGTGVFRMATGLNPRLRADCVGRKTRDWLNKSTMGTVEGFQQMNQMHQKSTMGTVEGFQQMNQMHQVWEIQFIKFCHYFTSGIIRNRNMKV</sequence>
<dbReference type="GO" id="GO:0009699">
    <property type="term" value="P:phenylpropanoid biosynthetic process"/>
    <property type="evidence" value="ECO:0007669"/>
    <property type="project" value="UniProtKB-ARBA"/>
</dbReference>
<keyword evidence="3 4" id="KW-0964">Secreted</keyword>
<evidence type="ECO:0000256" key="1">
    <source>
        <dbReference type="ARBA" id="ARBA00010746"/>
    </source>
</evidence>
<comment type="function">
    <text evidence="4">Dirigent proteins impart stereoselectivity on the phenoxy radical-coupling reaction, yielding optically active lignans from two molecules of coniferyl alcohol in the biosynthesis of lignans, flavonolignans, and alkaloids and thus plays a central role in plant secondary metabolism.</text>
</comment>
<dbReference type="EnsemblPlants" id="EMT11283">
    <property type="protein sequence ID" value="EMT11283"/>
    <property type="gene ID" value="F775_23156"/>
</dbReference>
<organism evidence="5">
    <name type="scientific">Aegilops tauschii</name>
    <name type="common">Tausch's goatgrass</name>
    <name type="synonym">Aegilops squarrosa</name>
    <dbReference type="NCBI Taxonomy" id="37682"/>
    <lineage>
        <taxon>Eukaryota</taxon>
        <taxon>Viridiplantae</taxon>
        <taxon>Streptophyta</taxon>
        <taxon>Embryophyta</taxon>
        <taxon>Tracheophyta</taxon>
        <taxon>Spermatophyta</taxon>
        <taxon>Magnoliopsida</taxon>
        <taxon>Liliopsida</taxon>
        <taxon>Poales</taxon>
        <taxon>Poaceae</taxon>
        <taxon>BOP clade</taxon>
        <taxon>Pooideae</taxon>
        <taxon>Triticodae</taxon>
        <taxon>Triticeae</taxon>
        <taxon>Triticinae</taxon>
        <taxon>Aegilops</taxon>
    </lineage>
</organism>
<evidence type="ECO:0000256" key="4">
    <source>
        <dbReference type="RuleBase" id="RU363099"/>
    </source>
</evidence>
<comment type="subunit">
    <text evidence="2 4">Homodimer.</text>
</comment>
<proteinExistence type="inferred from homology"/>
<evidence type="ECO:0000313" key="5">
    <source>
        <dbReference type="EnsemblPlants" id="EMT11283"/>
    </source>
</evidence>
<evidence type="ECO:0000256" key="2">
    <source>
        <dbReference type="ARBA" id="ARBA00011738"/>
    </source>
</evidence>
<evidence type="ECO:0000256" key="3">
    <source>
        <dbReference type="ARBA" id="ARBA00022525"/>
    </source>
</evidence>
<comment type="similarity">
    <text evidence="1 4">Belongs to the plant dirigent protein family.</text>
</comment>
<comment type="subcellular location">
    <subcellularLocation>
        <location evidence="4">Secreted</location>
        <location evidence="4">Extracellular space</location>
        <location evidence="4">Apoplast</location>
    </subcellularLocation>
</comment>
<dbReference type="AlphaFoldDB" id="M8C867"/>
<accession>M8C867</accession>
<dbReference type="GO" id="GO:0048046">
    <property type="term" value="C:apoplast"/>
    <property type="evidence" value="ECO:0007669"/>
    <property type="project" value="UniProtKB-SubCell"/>
</dbReference>
<name>M8C867_AEGTA</name>
<feature type="signal peptide" evidence="4">
    <location>
        <begin position="1"/>
        <end position="19"/>
    </location>
</feature>
<keyword evidence="4" id="KW-0732">Signal</keyword>
<protein>
    <recommendedName>
        <fullName evidence="4">Dirigent protein</fullName>
    </recommendedName>
</protein>
<dbReference type="Gene3D" id="2.40.480.10">
    <property type="entry name" value="Allene oxide cyclase-like"/>
    <property type="match status" value="1"/>
</dbReference>
<reference evidence="5" key="1">
    <citation type="submission" date="2015-06" db="UniProtKB">
        <authorList>
            <consortium name="EnsemblPlants"/>
        </authorList>
    </citation>
    <scope>IDENTIFICATION</scope>
</reference>
<feature type="chain" id="PRO_5014486525" description="Dirigent protein" evidence="4">
    <location>
        <begin position="20"/>
        <end position="239"/>
    </location>
</feature>
<dbReference type="InterPro" id="IPR004265">
    <property type="entry name" value="Dirigent"/>
</dbReference>
<dbReference type="PANTHER" id="PTHR21495">
    <property type="entry name" value="NUCLEOPORIN-RELATED"/>
    <property type="match status" value="1"/>
</dbReference>
<keyword evidence="4" id="KW-0052">Apoplast</keyword>
<dbReference type="Pfam" id="PF03018">
    <property type="entry name" value="Dirigent"/>
    <property type="match status" value="1"/>
</dbReference>